<dbReference type="RefSeq" id="WP_131148436.1">
    <property type="nucleotide sequence ID" value="NZ_BMWV01000001.1"/>
</dbReference>
<dbReference type="EMBL" id="CP036401">
    <property type="protein sequence ID" value="QBI04375.1"/>
    <property type="molecule type" value="Genomic_DNA"/>
</dbReference>
<dbReference type="Gene3D" id="3.40.50.2300">
    <property type="match status" value="1"/>
</dbReference>
<keyword evidence="8" id="KW-1185">Reference proteome</keyword>
<dbReference type="PROSITE" id="PS51755">
    <property type="entry name" value="OMPR_PHOB"/>
    <property type="match status" value="1"/>
</dbReference>
<evidence type="ECO:0000313" key="8">
    <source>
        <dbReference type="Proteomes" id="UP000292307"/>
    </source>
</evidence>
<dbReference type="GO" id="GO:0006355">
    <property type="term" value="P:regulation of DNA-templated transcription"/>
    <property type="evidence" value="ECO:0007669"/>
    <property type="project" value="InterPro"/>
</dbReference>
<dbReference type="Proteomes" id="UP000292307">
    <property type="component" value="Chromosome"/>
</dbReference>
<dbReference type="EMBL" id="BMWV01000001">
    <property type="protein sequence ID" value="GGY26748.1"/>
    <property type="molecule type" value="Genomic_DNA"/>
</dbReference>
<evidence type="ECO:0000313" key="6">
    <source>
        <dbReference type="EMBL" id="GGY26748.1"/>
    </source>
</evidence>
<dbReference type="CDD" id="cd00383">
    <property type="entry name" value="trans_reg_C"/>
    <property type="match status" value="1"/>
</dbReference>
<dbReference type="PANTHER" id="PTHR48111:SF36">
    <property type="entry name" value="TRANSCRIPTIONAL REGULATORY PROTEIN CUTR"/>
    <property type="match status" value="1"/>
</dbReference>
<feature type="domain" description="OmpR/PhoB-type" evidence="5">
    <location>
        <begin position="125"/>
        <end position="223"/>
    </location>
</feature>
<dbReference type="PROSITE" id="PS50110">
    <property type="entry name" value="RESPONSE_REGULATORY"/>
    <property type="match status" value="1"/>
</dbReference>
<dbReference type="SUPFAM" id="SSF46894">
    <property type="entry name" value="C-terminal effector domain of the bipartite response regulators"/>
    <property type="match status" value="1"/>
</dbReference>
<dbReference type="Proteomes" id="UP000628442">
    <property type="component" value="Unassembled WGS sequence"/>
</dbReference>
<protein>
    <submittedName>
        <fullName evidence="6">DNA-binding response regulator</fullName>
    </submittedName>
    <submittedName>
        <fullName evidence="7">Response regulator transcription factor</fullName>
    </submittedName>
</protein>
<reference evidence="7 8" key="2">
    <citation type="submission" date="2019-02" db="EMBL/GenBank/DDBJ databases">
        <title>Draft Genome Sequences of Six Type Strains of the Genus Massilia.</title>
        <authorList>
            <person name="Miess H."/>
            <person name="Frediansyhah A."/>
            <person name="Gross H."/>
        </authorList>
    </citation>
    <scope>NUCLEOTIDE SEQUENCE [LARGE SCALE GENOMIC DNA]</scope>
    <source>
        <strain evidence="7 8">DSM 17472</strain>
    </source>
</reference>
<dbReference type="OrthoDB" id="9802426at2"/>
<evidence type="ECO:0000256" key="1">
    <source>
        <dbReference type="ARBA" id="ARBA00023125"/>
    </source>
</evidence>
<keyword evidence="1 3" id="KW-0238">DNA-binding</keyword>
<dbReference type="Gene3D" id="6.10.250.690">
    <property type="match status" value="1"/>
</dbReference>
<evidence type="ECO:0000313" key="9">
    <source>
        <dbReference type="Proteomes" id="UP000628442"/>
    </source>
</evidence>
<dbReference type="GO" id="GO:0000156">
    <property type="term" value="F:phosphorelay response regulator activity"/>
    <property type="evidence" value="ECO:0007669"/>
    <property type="project" value="TreeGrafter"/>
</dbReference>
<dbReference type="GO" id="GO:0000976">
    <property type="term" value="F:transcription cis-regulatory region binding"/>
    <property type="evidence" value="ECO:0007669"/>
    <property type="project" value="TreeGrafter"/>
</dbReference>
<dbReference type="GO" id="GO:0032993">
    <property type="term" value="C:protein-DNA complex"/>
    <property type="evidence" value="ECO:0007669"/>
    <property type="project" value="TreeGrafter"/>
</dbReference>
<sequence>MQRVILIEDNERMAALVASGLRAAGISADIAATASEGAAALRLSTYSAIVLDRGLPDGDGLAWLGSQRRAGNTLPCLILTARDALHDRVDGLENGADDYLAKPFSMVELVARVRALLRRPAGLVSLVASWQGLQVDPAQSSVQYGSQTLRLSEAEAQVLLSLVRAGGTFLRRSQLEAAAWGLSIATTSNALDVVVYRLRTKLLKLGAPLDLVVRRGVGYALAGR</sequence>
<evidence type="ECO:0000256" key="2">
    <source>
        <dbReference type="PROSITE-ProRule" id="PRU00169"/>
    </source>
</evidence>
<dbReference type="InterPro" id="IPR036388">
    <property type="entry name" value="WH-like_DNA-bd_sf"/>
</dbReference>
<dbReference type="InterPro" id="IPR001789">
    <property type="entry name" value="Sig_transdc_resp-reg_receiver"/>
</dbReference>
<dbReference type="Gene3D" id="1.10.10.10">
    <property type="entry name" value="Winged helix-like DNA-binding domain superfamily/Winged helix DNA-binding domain"/>
    <property type="match status" value="1"/>
</dbReference>
<organism evidence="6 9">
    <name type="scientific">Pseudoduganella albidiflava</name>
    <dbReference type="NCBI Taxonomy" id="321983"/>
    <lineage>
        <taxon>Bacteria</taxon>
        <taxon>Pseudomonadati</taxon>
        <taxon>Pseudomonadota</taxon>
        <taxon>Betaproteobacteria</taxon>
        <taxon>Burkholderiales</taxon>
        <taxon>Oxalobacteraceae</taxon>
        <taxon>Telluria group</taxon>
        <taxon>Pseudoduganella</taxon>
    </lineage>
</organism>
<dbReference type="SMART" id="SM00448">
    <property type="entry name" value="REC"/>
    <property type="match status" value="1"/>
</dbReference>
<evidence type="ECO:0000259" key="5">
    <source>
        <dbReference type="PROSITE" id="PS51755"/>
    </source>
</evidence>
<evidence type="ECO:0000256" key="3">
    <source>
        <dbReference type="PROSITE-ProRule" id="PRU01091"/>
    </source>
</evidence>
<proteinExistence type="predicted"/>
<dbReference type="SUPFAM" id="SSF52172">
    <property type="entry name" value="CheY-like"/>
    <property type="match status" value="1"/>
</dbReference>
<dbReference type="GO" id="GO:0005829">
    <property type="term" value="C:cytosol"/>
    <property type="evidence" value="ECO:0007669"/>
    <property type="project" value="TreeGrafter"/>
</dbReference>
<gene>
    <name evidence="7" type="ORF">EYF70_28835</name>
    <name evidence="6" type="ORF">GCM10007387_05980</name>
</gene>
<dbReference type="PANTHER" id="PTHR48111">
    <property type="entry name" value="REGULATOR OF RPOS"/>
    <property type="match status" value="1"/>
</dbReference>
<dbReference type="InterPro" id="IPR016032">
    <property type="entry name" value="Sig_transdc_resp-reg_C-effctor"/>
</dbReference>
<reference evidence="6" key="1">
    <citation type="journal article" date="2014" name="Int. J. Syst. Evol. Microbiol.">
        <title>Complete genome sequence of Corynebacterium casei LMG S-19264T (=DSM 44701T), isolated from a smear-ripened cheese.</title>
        <authorList>
            <consortium name="US DOE Joint Genome Institute (JGI-PGF)"/>
            <person name="Walter F."/>
            <person name="Albersmeier A."/>
            <person name="Kalinowski J."/>
            <person name="Ruckert C."/>
        </authorList>
    </citation>
    <scope>NUCLEOTIDE SEQUENCE</scope>
    <source>
        <strain evidence="6">KCTC 12343</strain>
    </source>
</reference>
<dbReference type="Pfam" id="PF00486">
    <property type="entry name" value="Trans_reg_C"/>
    <property type="match status" value="1"/>
</dbReference>
<name>A0A411X6C6_9BURK</name>
<dbReference type="InterPro" id="IPR001867">
    <property type="entry name" value="OmpR/PhoB-type_DNA-bd"/>
</dbReference>
<reference evidence="6" key="3">
    <citation type="submission" date="2022-12" db="EMBL/GenBank/DDBJ databases">
        <authorList>
            <person name="Sun Q."/>
            <person name="Kim S."/>
        </authorList>
    </citation>
    <scope>NUCLEOTIDE SEQUENCE</scope>
    <source>
        <strain evidence="6">KCTC 12343</strain>
    </source>
</reference>
<dbReference type="AlphaFoldDB" id="A0A411X6C6"/>
<feature type="modified residue" description="4-aspartylphosphate" evidence="2">
    <location>
        <position position="52"/>
    </location>
</feature>
<dbReference type="SMART" id="SM00862">
    <property type="entry name" value="Trans_reg_C"/>
    <property type="match status" value="1"/>
</dbReference>
<accession>A0A411X6C6</accession>
<dbReference type="InterPro" id="IPR011006">
    <property type="entry name" value="CheY-like_superfamily"/>
</dbReference>
<dbReference type="Pfam" id="PF00072">
    <property type="entry name" value="Response_reg"/>
    <property type="match status" value="1"/>
</dbReference>
<keyword evidence="2" id="KW-0597">Phosphoprotein</keyword>
<evidence type="ECO:0000259" key="4">
    <source>
        <dbReference type="PROSITE" id="PS50110"/>
    </source>
</evidence>
<dbReference type="InterPro" id="IPR039420">
    <property type="entry name" value="WalR-like"/>
</dbReference>
<feature type="DNA-binding region" description="OmpR/PhoB-type" evidence="3">
    <location>
        <begin position="125"/>
        <end position="223"/>
    </location>
</feature>
<feature type="domain" description="Response regulatory" evidence="4">
    <location>
        <begin position="3"/>
        <end position="117"/>
    </location>
</feature>
<evidence type="ECO:0000313" key="7">
    <source>
        <dbReference type="EMBL" id="QBI04375.1"/>
    </source>
</evidence>